<organism evidence="1 2">
    <name type="scientific">Longispora fulva</name>
    <dbReference type="NCBI Taxonomy" id="619741"/>
    <lineage>
        <taxon>Bacteria</taxon>
        <taxon>Bacillati</taxon>
        <taxon>Actinomycetota</taxon>
        <taxon>Actinomycetes</taxon>
        <taxon>Micromonosporales</taxon>
        <taxon>Micromonosporaceae</taxon>
        <taxon>Longispora</taxon>
    </lineage>
</organism>
<sequence length="203" mass="20985">MSRLRVAALTLAALILAGGVVVTAMPRSRGVTRLFPVTFAAGGVDQRRVAESDGKDCLEIAGYTPGAPVSEQVQAALKESGCRQALRAAFTRDGDGIVVTLAAVRLADPAAAQALAERLTPLHPALKGLALGPRRLGADAGKYKIQYSADGDNVVVPPQAVGAWLVLTTATYGDGQDDGVSTEPLRAATEAITSYFTLAINQS</sequence>
<dbReference type="Proteomes" id="UP000622552">
    <property type="component" value="Unassembled WGS sequence"/>
</dbReference>
<keyword evidence="2" id="KW-1185">Reference proteome</keyword>
<gene>
    <name evidence="1" type="ORF">IW245_005075</name>
</gene>
<accession>A0A8J7GIU0</accession>
<dbReference type="AlphaFoldDB" id="A0A8J7GIU0"/>
<comment type="caution">
    <text evidence="1">The sequence shown here is derived from an EMBL/GenBank/DDBJ whole genome shotgun (WGS) entry which is preliminary data.</text>
</comment>
<evidence type="ECO:0000313" key="2">
    <source>
        <dbReference type="Proteomes" id="UP000622552"/>
    </source>
</evidence>
<evidence type="ECO:0000313" key="1">
    <source>
        <dbReference type="EMBL" id="MBG6138881.1"/>
    </source>
</evidence>
<proteinExistence type="predicted"/>
<protein>
    <submittedName>
        <fullName evidence="1">Uncharacterized protein</fullName>
    </submittedName>
</protein>
<name>A0A8J7GIU0_9ACTN</name>
<dbReference type="RefSeq" id="WP_197005590.1">
    <property type="nucleotide sequence ID" value="NZ_BONS01000009.1"/>
</dbReference>
<reference evidence="1" key="1">
    <citation type="submission" date="2020-11" db="EMBL/GenBank/DDBJ databases">
        <title>Sequencing the genomes of 1000 actinobacteria strains.</title>
        <authorList>
            <person name="Klenk H.-P."/>
        </authorList>
    </citation>
    <scope>NUCLEOTIDE SEQUENCE</scope>
    <source>
        <strain evidence="1">DSM 45356</strain>
    </source>
</reference>
<dbReference type="EMBL" id="JADOUF010000001">
    <property type="protein sequence ID" value="MBG6138881.1"/>
    <property type="molecule type" value="Genomic_DNA"/>
</dbReference>